<dbReference type="Proteomes" id="UP001597307">
    <property type="component" value="Unassembled WGS sequence"/>
</dbReference>
<feature type="region of interest" description="Disordered" evidence="1">
    <location>
        <begin position="305"/>
        <end position="361"/>
    </location>
</feature>
<keyword evidence="3" id="KW-1185">Reference proteome</keyword>
<dbReference type="PANTHER" id="PTHR47791:SF3">
    <property type="entry name" value="MEIOTICALLY UP-REGULATED GENE 191 PROTEIN"/>
    <property type="match status" value="1"/>
</dbReference>
<dbReference type="Gene3D" id="1.50.10.20">
    <property type="match status" value="1"/>
</dbReference>
<evidence type="ECO:0000256" key="1">
    <source>
        <dbReference type="SAM" id="MobiDB-lite"/>
    </source>
</evidence>
<gene>
    <name evidence="2" type="ORF">ACFSFX_07920</name>
</gene>
<dbReference type="RefSeq" id="WP_343878684.1">
    <property type="nucleotide sequence ID" value="NZ_BAAAIJ010000023.1"/>
</dbReference>
<dbReference type="Pfam" id="PF03663">
    <property type="entry name" value="Glyco_hydro_76"/>
    <property type="match status" value="1"/>
</dbReference>
<dbReference type="GO" id="GO:0016787">
    <property type="term" value="F:hydrolase activity"/>
    <property type="evidence" value="ECO:0007669"/>
    <property type="project" value="UniProtKB-KW"/>
</dbReference>
<reference evidence="3" key="1">
    <citation type="journal article" date="2019" name="Int. J. Syst. Evol. Microbiol.">
        <title>The Global Catalogue of Microorganisms (GCM) 10K type strain sequencing project: providing services to taxonomists for standard genome sequencing and annotation.</title>
        <authorList>
            <consortium name="The Broad Institute Genomics Platform"/>
            <consortium name="The Broad Institute Genome Sequencing Center for Infectious Disease"/>
            <person name="Wu L."/>
            <person name="Ma J."/>
        </authorList>
    </citation>
    <scope>NUCLEOTIDE SEQUENCE [LARGE SCALE GENOMIC DNA]</scope>
    <source>
        <strain evidence="3">JCM 11496</strain>
    </source>
</reference>
<dbReference type="PANTHER" id="PTHR47791">
    <property type="entry name" value="MEIOTICALLY UP-REGULATED GENE 191 PROTEIN"/>
    <property type="match status" value="1"/>
</dbReference>
<dbReference type="SUPFAM" id="SSF48208">
    <property type="entry name" value="Six-hairpin glycosidases"/>
    <property type="match status" value="1"/>
</dbReference>
<accession>A0ABW4Q734</accession>
<dbReference type="InterPro" id="IPR053169">
    <property type="entry name" value="MUG_Protein"/>
</dbReference>
<organism evidence="2 3">
    <name type="scientific">Arthrobacter flavus</name>
    <dbReference type="NCBI Taxonomy" id="95172"/>
    <lineage>
        <taxon>Bacteria</taxon>
        <taxon>Bacillati</taxon>
        <taxon>Actinomycetota</taxon>
        <taxon>Actinomycetes</taxon>
        <taxon>Micrococcales</taxon>
        <taxon>Micrococcaceae</taxon>
        <taxon>Arthrobacter</taxon>
    </lineage>
</organism>
<evidence type="ECO:0000313" key="3">
    <source>
        <dbReference type="Proteomes" id="UP001597307"/>
    </source>
</evidence>
<feature type="compositionally biased region" description="Low complexity" evidence="1">
    <location>
        <begin position="324"/>
        <end position="334"/>
    </location>
</feature>
<keyword evidence="2" id="KW-0378">Hydrolase</keyword>
<dbReference type="InterPro" id="IPR005198">
    <property type="entry name" value="Glyco_hydro_76"/>
</dbReference>
<dbReference type="InterPro" id="IPR008928">
    <property type="entry name" value="6-hairpin_glycosidase_sf"/>
</dbReference>
<dbReference type="EMBL" id="JBHUGA010000019">
    <property type="protein sequence ID" value="MFD1846521.1"/>
    <property type="molecule type" value="Genomic_DNA"/>
</dbReference>
<comment type="caution">
    <text evidence="2">The sequence shown here is derived from an EMBL/GenBank/DDBJ whole genome shotgun (WGS) entry which is preliminary data.</text>
</comment>
<feature type="compositionally biased region" description="Polar residues" evidence="1">
    <location>
        <begin position="314"/>
        <end position="323"/>
    </location>
</feature>
<evidence type="ECO:0000313" key="2">
    <source>
        <dbReference type="EMBL" id="MFD1846521.1"/>
    </source>
</evidence>
<proteinExistence type="predicted"/>
<feature type="compositionally biased region" description="Low complexity" evidence="1">
    <location>
        <begin position="341"/>
        <end position="353"/>
    </location>
</feature>
<protein>
    <submittedName>
        <fullName evidence="2">Glycoside hydrolase family 76 protein</fullName>
    </submittedName>
</protein>
<sequence>MLNSREEHPVRTAELRARAAAESVGSRFGHRLWGLPGTHLGAVRFPAGRGASPWHYWWQAHYLDALLDATLRESNERASEKQAVTARRLLRSIYLRNGLRWTNSYYDDMAWLALAADRLRQLGRGGGQPGSPLERALRSAHTPELGGGLYWNTDRDFKNTPATGPAALLFARRGDAVRAQELVDWLQDRLQDPATGLFQDGIRLAGGGERLIPTVYTYNQGPVLGALLELGGPDNLSSAESLIIAVDKQLTSHGVLRTHGGGDGGLFTGILARYLAVAAGTSTLPSDARRTAGALVTTAAETLWAGRTEPDRTQLPQGMSAQETTAQGTTARNGAGRRRSPAAGALEFPAGTGADAGTGGSELSTQLQAWMILEAAYRVAAGVGTEAETTG</sequence>
<name>A0ABW4Q734_9MICC</name>